<dbReference type="OrthoDB" id="9809206at2"/>
<comment type="subcellular location">
    <subcellularLocation>
        <location evidence="1">Cell membrane</location>
        <topology evidence="1">Multi-pass membrane protein</topology>
    </subcellularLocation>
</comment>
<dbReference type="InterPro" id="IPR006685">
    <property type="entry name" value="MscS_channel_2nd"/>
</dbReference>
<dbReference type="Pfam" id="PF21082">
    <property type="entry name" value="MS_channel_3rd"/>
    <property type="match status" value="1"/>
</dbReference>
<feature type="domain" description="Mechanosensitive ion channel MscS C-terminal" evidence="9">
    <location>
        <begin position="182"/>
        <end position="263"/>
    </location>
</feature>
<dbReference type="PANTHER" id="PTHR30347:SF1">
    <property type="entry name" value="MECHANOSENSITIVE CHANNEL MSCK"/>
    <property type="match status" value="1"/>
</dbReference>
<dbReference type="Gene3D" id="2.30.30.60">
    <property type="match status" value="1"/>
</dbReference>
<comment type="similarity">
    <text evidence="2">Belongs to the MscS (TC 1.A.23) family.</text>
</comment>
<feature type="transmembrane region" description="Helical" evidence="7">
    <location>
        <begin position="21"/>
        <end position="40"/>
    </location>
</feature>
<evidence type="ECO:0000256" key="1">
    <source>
        <dbReference type="ARBA" id="ARBA00004651"/>
    </source>
</evidence>
<dbReference type="RefSeq" id="WP_073309509.1">
    <property type="nucleotide sequence ID" value="NZ_FQZI01000002.1"/>
</dbReference>
<evidence type="ECO:0000313" key="11">
    <source>
        <dbReference type="Proteomes" id="UP000184488"/>
    </source>
</evidence>
<proteinExistence type="inferred from homology"/>
<dbReference type="InterPro" id="IPR023408">
    <property type="entry name" value="MscS_beta-dom_sf"/>
</dbReference>
<evidence type="ECO:0000256" key="5">
    <source>
        <dbReference type="ARBA" id="ARBA00022989"/>
    </source>
</evidence>
<sequence length="275" mass="31604">MLNQITEILKYKLIDSKTIEFTVANLLVLIFALVLTSILLKFIRKFITRKLAPEDKNKFISLFQFIKYVVYILVFMFILHSSGINMNVFITASAALFVGIGFALQTFFQDIISGILMILDKSLHVGDIIEVDGKVGQVKEINLRTTRMVTRNDRVMIIPNHKFMIETLFNWTQNNSTNREHVSVGVAYGSDVNLVKKILEECAKNTEGIVSPDTVNVLFEDFADSSLNFSVYFYVENGMKSPKIQSDIRYKIDQKFRENKIEIPFPQRDIHIISK</sequence>
<evidence type="ECO:0000256" key="3">
    <source>
        <dbReference type="ARBA" id="ARBA00022475"/>
    </source>
</evidence>
<feature type="transmembrane region" description="Helical" evidence="7">
    <location>
        <begin position="60"/>
        <end position="80"/>
    </location>
</feature>
<dbReference type="SUPFAM" id="SSF50182">
    <property type="entry name" value="Sm-like ribonucleoproteins"/>
    <property type="match status" value="1"/>
</dbReference>
<dbReference type="AlphaFoldDB" id="A0A1M6D194"/>
<keyword evidence="6 7" id="KW-0472">Membrane</keyword>
<accession>A0A1M6D194</accession>
<evidence type="ECO:0000256" key="7">
    <source>
        <dbReference type="SAM" id="Phobius"/>
    </source>
</evidence>
<keyword evidence="3" id="KW-1003">Cell membrane</keyword>
<name>A0A1M6D194_9FLAO</name>
<dbReference type="EMBL" id="FQZI01000002">
    <property type="protein sequence ID" value="SHI66871.1"/>
    <property type="molecule type" value="Genomic_DNA"/>
</dbReference>
<dbReference type="InterPro" id="IPR052702">
    <property type="entry name" value="MscS-like_channel"/>
</dbReference>
<dbReference type="InterPro" id="IPR010920">
    <property type="entry name" value="LSM_dom_sf"/>
</dbReference>
<keyword evidence="5 7" id="KW-1133">Transmembrane helix</keyword>
<dbReference type="PANTHER" id="PTHR30347">
    <property type="entry name" value="POTASSIUM CHANNEL RELATED"/>
    <property type="match status" value="1"/>
</dbReference>
<dbReference type="GO" id="GO:0008381">
    <property type="term" value="F:mechanosensitive monoatomic ion channel activity"/>
    <property type="evidence" value="ECO:0007669"/>
    <property type="project" value="UniProtKB-ARBA"/>
</dbReference>
<evidence type="ECO:0000259" key="8">
    <source>
        <dbReference type="Pfam" id="PF00924"/>
    </source>
</evidence>
<evidence type="ECO:0000256" key="2">
    <source>
        <dbReference type="ARBA" id="ARBA00008017"/>
    </source>
</evidence>
<organism evidence="10 11">
    <name type="scientific">Flavobacterium terrae</name>
    <dbReference type="NCBI Taxonomy" id="415425"/>
    <lineage>
        <taxon>Bacteria</taxon>
        <taxon>Pseudomonadati</taxon>
        <taxon>Bacteroidota</taxon>
        <taxon>Flavobacteriia</taxon>
        <taxon>Flavobacteriales</taxon>
        <taxon>Flavobacteriaceae</taxon>
        <taxon>Flavobacterium</taxon>
    </lineage>
</organism>
<keyword evidence="4 7" id="KW-0812">Transmembrane</keyword>
<feature type="domain" description="Mechanosensitive ion channel MscS" evidence="8">
    <location>
        <begin position="107"/>
        <end position="172"/>
    </location>
</feature>
<evidence type="ECO:0000256" key="4">
    <source>
        <dbReference type="ARBA" id="ARBA00022692"/>
    </source>
</evidence>
<evidence type="ECO:0000256" key="6">
    <source>
        <dbReference type="ARBA" id="ARBA00023136"/>
    </source>
</evidence>
<evidence type="ECO:0000259" key="9">
    <source>
        <dbReference type="Pfam" id="PF21082"/>
    </source>
</evidence>
<feature type="transmembrane region" description="Helical" evidence="7">
    <location>
        <begin position="86"/>
        <end position="108"/>
    </location>
</feature>
<evidence type="ECO:0000313" key="10">
    <source>
        <dbReference type="EMBL" id="SHI66871.1"/>
    </source>
</evidence>
<gene>
    <name evidence="10" type="ORF">SAMN05444363_1196</name>
</gene>
<dbReference type="SUPFAM" id="SSF82689">
    <property type="entry name" value="Mechanosensitive channel protein MscS (YggB), C-terminal domain"/>
    <property type="match status" value="1"/>
</dbReference>
<dbReference type="Gene3D" id="1.10.287.1260">
    <property type="match status" value="1"/>
</dbReference>
<dbReference type="GO" id="GO:0005886">
    <property type="term" value="C:plasma membrane"/>
    <property type="evidence" value="ECO:0007669"/>
    <property type="project" value="UniProtKB-SubCell"/>
</dbReference>
<protein>
    <submittedName>
        <fullName evidence="10">Mechanosensitive ion channel</fullName>
    </submittedName>
</protein>
<dbReference type="Pfam" id="PF00924">
    <property type="entry name" value="MS_channel_2nd"/>
    <property type="match status" value="1"/>
</dbReference>
<dbReference type="SUPFAM" id="SSF82861">
    <property type="entry name" value="Mechanosensitive channel protein MscS (YggB), transmembrane region"/>
    <property type="match status" value="1"/>
</dbReference>
<dbReference type="Gene3D" id="3.30.70.100">
    <property type="match status" value="1"/>
</dbReference>
<dbReference type="InterPro" id="IPR011066">
    <property type="entry name" value="MscS_channel_C_sf"/>
</dbReference>
<dbReference type="Proteomes" id="UP000184488">
    <property type="component" value="Unassembled WGS sequence"/>
</dbReference>
<dbReference type="STRING" id="415425.SAMN05444363_1196"/>
<keyword evidence="11" id="KW-1185">Reference proteome</keyword>
<reference evidence="11" key="1">
    <citation type="submission" date="2016-11" db="EMBL/GenBank/DDBJ databases">
        <authorList>
            <person name="Varghese N."/>
            <person name="Submissions S."/>
        </authorList>
    </citation>
    <scope>NUCLEOTIDE SEQUENCE [LARGE SCALE GENOMIC DNA]</scope>
    <source>
        <strain evidence="11">DSM 18829</strain>
    </source>
</reference>
<dbReference type="InterPro" id="IPR049278">
    <property type="entry name" value="MS_channel_C"/>
</dbReference>
<dbReference type="InterPro" id="IPR011014">
    <property type="entry name" value="MscS_channel_TM-2"/>
</dbReference>